<evidence type="ECO:0000313" key="2">
    <source>
        <dbReference type="Proteomes" id="UP000290378"/>
    </source>
</evidence>
<dbReference type="PANTHER" id="PTHR21621">
    <property type="entry name" value="RIBOSOMAL PROTEIN S6 MODIFICATION PROTEIN"/>
    <property type="match status" value="1"/>
</dbReference>
<reference evidence="1 2" key="1">
    <citation type="submission" date="2017-09" db="EMBL/GenBank/DDBJ databases">
        <title>Genomics of the genus Arcobacter.</title>
        <authorList>
            <person name="Perez-Cataluna A."/>
            <person name="Figueras M.J."/>
            <person name="Salas-Masso N."/>
        </authorList>
    </citation>
    <scope>NUCLEOTIDE SEQUENCE [LARGE SCALE GENOMIC DNA]</scope>
    <source>
        <strain evidence="1 2">CECT 7834</strain>
    </source>
</reference>
<organism evidence="1 2">
    <name type="scientific">Arcobacter cloacae</name>
    <dbReference type="NCBI Taxonomy" id="1054034"/>
    <lineage>
        <taxon>Bacteria</taxon>
        <taxon>Pseudomonadati</taxon>
        <taxon>Campylobacterota</taxon>
        <taxon>Epsilonproteobacteria</taxon>
        <taxon>Campylobacterales</taxon>
        <taxon>Arcobacteraceae</taxon>
        <taxon>Arcobacter</taxon>
    </lineage>
</organism>
<dbReference type="Gene3D" id="3.30.470.20">
    <property type="entry name" value="ATP-grasp fold, B domain"/>
    <property type="match status" value="1"/>
</dbReference>
<dbReference type="AlphaFoldDB" id="A0A6M8NKG8"/>
<gene>
    <name evidence="1" type="ORF">CP963_09685</name>
</gene>
<accession>A0A6M8NKG8</accession>
<dbReference type="GO" id="GO:0018169">
    <property type="term" value="F:ribosomal S6-glutamic acid ligase activity"/>
    <property type="evidence" value="ECO:0007669"/>
    <property type="project" value="TreeGrafter"/>
</dbReference>
<sequence length="298" mass="35613">MEKKFILIITSSFDKTVDILIDKYKSKYFFIRINLDNINKYKISITDDGIFYEYDFKLINLFESIKSIYFRKIFLPDLLDYDENYRNFMHKEIYNFIVGLADSFDGKVLSKPSLLRQVENKVYQLHLAKKFNFLIPKSIITNDENYINNKLELNKWIVKPLSMGKITENKKILTNVLTSKVNNIEFSPTYFQSKIEKDYELRVTYINGFFYCVRIDSSKVDWRDDMSVKYTLVDTPDIVKKECIEFLEYTGLIFGAFDYMVKNNQYYFLECNPNGQWLWLENELNLDISNKILEYLNG</sequence>
<dbReference type="GO" id="GO:0009432">
    <property type="term" value="P:SOS response"/>
    <property type="evidence" value="ECO:0007669"/>
    <property type="project" value="TreeGrafter"/>
</dbReference>
<evidence type="ECO:0000313" key="1">
    <source>
        <dbReference type="EMBL" id="RXI39598.1"/>
    </source>
</evidence>
<dbReference type="SUPFAM" id="SSF56059">
    <property type="entry name" value="Glutathione synthetase ATP-binding domain-like"/>
    <property type="match status" value="1"/>
</dbReference>
<dbReference type="EMBL" id="NXII01000013">
    <property type="protein sequence ID" value="RXI39598.1"/>
    <property type="molecule type" value="Genomic_DNA"/>
</dbReference>
<dbReference type="RefSeq" id="WP_129013964.1">
    <property type="nucleotide sequence ID" value="NZ_CBCSEI010000014.1"/>
</dbReference>
<keyword evidence="2" id="KW-1185">Reference proteome</keyword>
<proteinExistence type="predicted"/>
<dbReference type="PANTHER" id="PTHR21621:SF7">
    <property type="entry name" value="RIBOSOMAL PROTEIN BS6--L-GLUTAMATE LIGASE"/>
    <property type="match status" value="1"/>
</dbReference>
<name>A0A6M8NKG8_9BACT</name>
<comment type="caution">
    <text evidence="1">The sequence shown here is derived from an EMBL/GenBank/DDBJ whole genome shotgun (WGS) entry which is preliminary data.</text>
</comment>
<protein>
    <submittedName>
        <fullName evidence="1">Uncharacterized protein</fullName>
    </submittedName>
</protein>
<dbReference type="GO" id="GO:0005737">
    <property type="term" value="C:cytoplasm"/>
    <property type="evidence" value="ECO:0007669"/>
    <property type="project" value="TreeGrafter"/>
</dbReference>
<dbReference type="Proteomes" id="UP000290378">
    <property type="component" value="Unassembled WGS sequence"/>
</dbReference>